<feature type="active site" description="Proton acceptor" evidence="4">
    <location>
        <position position="72"/>
    </location>
</feature>
<comment type="catalytic activity">
    <reaction evidence="4">
        <text>dTTP + H2O = dTMP + diphosphate + H(+)</text>
        <dbReference type="Rhea" id="RHEA:28534"/>
        <dbReference type="ChEBI" id="CHEBI:15377"/>
        <dbReference type="ChEBI" id="CHEBI:15378"/>
        <dbReference type="ChEBI" id="CHEBI:33019"/>
        <dbReference type="ChEBI" id="CHEBI:37568"/>
        <dbReference type="ChEBI" id="CHEBI:63528"/>
        <dbReference type="EC" id="3.6.1.9"/>
    </reaction>
</comment>
<evidence type="ECO:0000256" key="1">
    <source>
        <dbReference type="ARBA" id="ARBA00001968"/>
    </source>
</evidence>
<feature type="site" description="Important for substrate specificity" evidence="4">
    <location>
        <position position="73"/>
    </location>
</feature>
<dbReference type="HAMAP" id="MF_00528">
    <property type="entry name" value="Maf"/>
    <property type="match status" value="1"/>
</dbReference>
<dbReference type="Proteomes" id="UP001523550">
    <property type="component" value="Unassembled WGS sequence"/>
</dbReference>
<dbReference type="NCBIfam" id="TIGR00172">
    <property type="entry name" value="maf"/>
    <property type="match status" value="1"/>
</dbReference>
<evidence type="ECO:0000313" key="5">
    <source>
        <dbReference type="EMBL" id="MCP1727693.1"/>
    </source>
</evidence>
<name>A0ABT1G8P4_9GAMM</name>
<dbReference type="Pfam" id="PF02545">
    <property type="entry name" value="Maf"/>
    <property type="match status" value="1"/>
</dbReference>
<dbReference type="RefSeq" id="WP_253448314.1">
    <property type="nucleotide sequence ID" value="NZ_JALJYF010000002.1"/>
</dbReference>
<dbReference type="CDD" id="cd00555">
    <property type="entry name" value="Maf"/>
    <property type="match status" value="1"/>
</dbReference>
<comment type="caution">
    <text evidence="4">Lacks conserved residue(s) required for the propagation of feature annotation.</text>
</comment>
<keyword evidence="6" id="KW-1185">Reference proteome</keyword>
<comment type="subcellular location">
    <subcellularLocation>
        <location evidence="4">Cytoplasm</location>
    </subcellularLocation>
</comment>
<keyword evidence="3 4" id="KW-0546">Nucleotide metabolism</keyword>
<gene>
    <name evidence="5" type="ORF">J2T60_001693</name>
</gene>
<dbReference type="PANTHER" id="PTHR43213">
    <property type="entry name" value="BIFUNCTIONAL DTTP/UTP PYROPHOSPHATASE/METHYLTRANSFERASE PROTEIN-RELATED"/>
    <property type="match status" value="1"/>
</dbReference>
<comment type="function">
    <text evidence="4">Nucleoside triphosphate pyrophosphatase that hydrolyzes dTTP and UTP. May have a dual role in cell division arrest and in preventing the incorporation of modified nucleotides into cellular nucleic acids.</text>
</comment>
<protein>
    <recommendedName>
        <fullName evidence="4">dTTP/UTP pyrophosphatase</fullName>
        <shortName evidence="4">dTTPase/UTPase</shortName>
        <ecNumber evidence="4">3.6.1.9</ecNumber>
    </recommendedName>
    <alternativeName>
        <fullName evidence="4">Nucleoside triphosphate pyrophosphatase</fullName>
    </alternativeName>
    <alternativeName>
        <fullName evidence="4">Nucleotide pyrophosphatase</fullName>
        <shortName evidence="4">Nucleotide PPase</shortName>
    </alternativeName>
</protein>
<proteinExistence type="inferred from homology"/>
<sequence length="193" mass="20815">MPQPALILASQSPRRRELLAQIGLDFTVQPAHIDESHHSGESPADFVERMALEKALAVAADLPEEAVVIGSDTVVVVDDWIMGKPRDRAHALSMLSALSGRSHRVLSSVAVVGGNRQAVAMSDNRVHFRAITEAEMTAYWNSGEPVDKAGGYAIQGKGAVFVEKMHGSYSAVMGLPLFETAKLLAAYRITPWP</sequence>
<feature type="site" description="Important for substrate specificity" evidence="4">
    <location>
        <position position="155"/>
    </location>
</feature>
<accession>A0ABT1G8P4</accession>
<keyword evidence="4" id="KW-0963">Cytoplasm</keyword>
<dbReference type="EMBL" id="JALJYF010000002">
    <property type="protein sequence ID" value="MCP1727693.1"/>
    <property type="molecule type" value="Genomic_DNA"/>
</dbReference>
<reference evidence="5 6" key="1">
    <citation type="submission" date="2022-03" db="EMBL/GenBank/DDBJ databases">
        <title>Genomic Encyclopedia of Type Strains, Phase III (KMG-III): the genomes of soil and plant-associated and newly described type strains.</title>
        <authorList>
            <person name="Whitman W."/>
        </authorList>
    </citation>
    <scope>NUCLEOTIDE SEQUENCE [LARGE SCALE GENOMIC DNA]</scope>
    <source>
        <strain evidence="5 6">BSker1</strain>
    </source>
</reference>
<dbReference type="InterPro" id="IPR029001">
    <property type="entry name" value="ITPase-like_fam"/>
</dbReference>
<keyword evidence="2 4" id="KW-0378">Hydrolase</keyword>
<dbReference type="PIRSF" id="PIRSF006305">
    <property type="entry name" value="Maf"/>
    <property type="match status" value="1"/>
</dbReference>
<evidence type="ECO:0000256" key="4">
    <source>
        <dbReference type="HAMAP-Rule" id="MF_00528"/>
    </source>
</evidence>
<dbReference type="Gene3D" id="3.90.950.10">
    <property type="match status" value="1"/>
</dbReference>
<comment type="catalytic activity">
    <reaction evidence="4">
        <text>UTP + H2O = UMP + diphosphate + H(+)</text>
        <dbReference type="Rhea" id="RHEA:29395"/>
        <dbReference type="ChEBI" id="CHEBI:15377"/>
        <dbReference type="ChEBI" id="CHEBI:15378"/>
        <dbReference type="ChEBI" id="CHEBI:33019"/>
        <dbReference type="ChEBI" id="CHEBI:46398"/>
        <dbReference type="ChEBI" id="CHEBI:57865"/>
        <dbReference type="EC" id="3.6.1.9"/>
    </reaction>
</comment>
<evidence type="ECO:0000313" key="6">
    <source>
        <dbReference type="Proteomes" id="UP001523550"/>
    </source>
</evidence>
<organism evidence="5 6">
    <name type="scientific">Natronospira proteinivora</name>
    <dbReference type="NCBI Taxonomy" id="1807133"/>
    <lineage>
        <taxon>Bacteria</taxon>
        <taxon>Pseudomonadati</taxon>
        <taxon>Pseudomonadota</taxon>
        <taxon>Gammaproteobacteria</taxon>
        <taxon>Natronospirales</taxon>
        <taxon>Natronospiraceae</taxon>
        <taxon>Natronospira</taxon>
    </lineage>
</organism>
<dbReference type="EC" id="3.6.1.9" evidence="4"/>
<feature type="site" description="Important for substrate specificity" evidence="4">
    <location>
        <position position="14"/>
    </location>
</feature>
<dbReference type="PANTHER" id="PTHR43213:SF5">
    <property type="entry name" value="BIFUNCTIONAL DTTP_UTP PYROPHOSPHATASE_METHYLTRANSFERASE PROTEIN-RELATED"/>
    <property type="match status" value="1"/>
</dbReference>
<comment type="similarity">
    <text evidence="4">Belongs to the Maf family. YhdE subfamily.</text>
</comment>
<comment type="cofactor">
    <cofactor evidence="1 4">
        <name>a divalent metal cation</name>
        <dbReference type="ChEBI" id="CHEBI:60240"/>
    </cofactor>
</comment>
<comment type="caution">
    <text evidence="5">The sequence shown here is derived from an EMBL/GenBank/DDBJ whole genome shotgun (WGS) entry which is preliminary data.</text>
</comment>
<evidence type="ECO:0000256" key="2">
    <source>
        <dbReference type="ARBA" id="ARBA00022801"/>
    </source>
</evidence>
<dbReference type="InterPro" id="IPR003697">
    <property type="entry name" value="Maf-like"/>
</dbReference>
<evidence type="ECO:0000256" key="3">
    <source>
        <dbReference type="ARBA" id="ARBA00023080"/>
    </source>
</evidence>
<dbReference type="SUPFAM" id="SSF52972">
    <property type="entry name" value="ITPase-like"/>
    <property type="match status" value="1"/>
</dbReference>